<feature type="domain" description="Response regulatory" evidence="4">
    <location>
        <begin position="4"/>
        <end position="124"/>
    </location>
</feature>
<dbReference type="SUPFAM" id="SSF46894">
    <property type="entry name" value="C-terminal effector domain of the bipartite response regulators"/>
    <property type="match status" value="1"/>
</dbReference>
<dbReference type="Gene3D" id="3.40.50.2300">
    <property type="match status" value="1"/>
</dbReference>
<dbReference type="PANTHER" id="PTHR43214:SF42">
    <property type="entry name" value="TRANSCRIPTIONAL REGULATORY PROTEIN DESR"/>
    <property type="match status" value="1"/>
</dbReference>
<dbReference type="PROSITE" id="PS50043">
    <property type="entry name" value="HTH_LUXR_2"/>
    <property type="match status" value="1"/>
</dbReference>
<evidence type="ECO:0000256" key="1">
    <source>
        <dbReference type="ARBA" id="ARBA00023125"/>
    </source>
</evidence>
<dbReference type="SMART" id="SM00421">
    <property type="entry name" value="HTH_LUXR"/>
    <property type="match status" value="1"/>
</dbReference>
<evidence type="ECO:0000259" key="3">
    <source>
        <dbReference type="PROSITE" id="PS50043"/>
    </source>
</evidence>
<name>A0ABV7CM57_9GAMM</name>
<feature type="modified residue" description="4-aspartylphosphate" evidence="2">
    <location>
        <position position="59"/>
    </location>
</feature>
<dbReference type="RefSeq" id="WP_377125296.1">
    <property type="nucleotide sequence ID" value="NZ_JBHRSD010000023.1"/>
</dbReference>
<evidence type="ECO:0000259" key="4">
    <source>
        <dbReference type="PROSITE" id="PS50110"/>
    </source>
</evidence>
<dbReference type="SMART" id="SM00448">
    <property type="entry name" value="REC"/>
    <property type="match status" value="1"/>
</dbReference>
<dbReference type="InterPro" id="IPR016032">
    <property type="entry name" value="Sig_transdc_resp-reg_C-effctor"/>
</dbReference>
<evidence type="ECO:0000313" key="5">
    <source>
        <dbReference type="EMBL" id="MFC3033607.1"/>
    </source>
</evidence>
<dbReference type="EMBL" id="JBHRSD010000023">
    <property type="protein sequence ID" value="MFC3033607.1"/>
    <property type="molecule type" value="Genomic_DNA"/>
</dbReference>
<keyword evidence="1 5" id="KW-0238">DNA-binding</keyword>
<reference evidence="6" key="1">
    <citation type="journal article" date="2019" name="Int. J. Syst. Evol. Microbiol.">
        <title>The Global Catalogue of Microorganisms (GCM) 10K type strain sequencing project: providing services to taxonomists for standard genome sequencing and annotation.</title>
        <authorList>
            <consortium name="The Broad Institute Genomics Platform"/>
            <consortium name="The Broad Institute Genome Sequencing Center for Infectious Disease"/>
            <person name="Wu L."/>
            <person name="Ma J."/>
        </authorList>
    </citation>
    <scope>NUCLEOTIDE SEQUENCE [LARGE SCALE GENOMIC DNA]</scope>
    <source>
        <strain evidence="6">KCTC 42730</strain>
    </source>
</reference>
<organism evidence="5 6">
    <name type="scientific">Pseudoalteromonas fenneropenaei</name>
    <dbReference type="NCBI Taxonomy" id="1737459"/>
    <lineage>
        <taxon>Bacteria</taxon>
        <taxon>Pseudomonadati</taxon>
        <taxon>Pseudomonadota</taxon>
        <taxon>Gammaproteobacteria</taxon>
        <taxon>Alteromonadales</taxon>
        <taxon>Pseudoalteromonadaceae</taxon>
        <taxon>Pseudoalteromonas</taxon>
    </lineage>
</organism>
<dbReference type="PRINTS" id="PR00038">
    <property type="entry name" value="HTHLUXR"/>
</dbReference>
<dbReference type="CDD" id="cd06170">
    <property type="entry name" value="LuxR_C_like"/>
    <property type="match status" value="1"/>
</dbReference>
<dbReference type="InterPro" id="IPR001789">
    <property type="entry name" value="Sig_transdc_resp-reg_receiver"/>
</dbReference>
<dbReference type="PANTHER" id="PTHR43214">
    <property type="entry name" value="TWO-COMPONENT RESPONSE REGULATOR"/>
    <property type="match status" value="1"/>
</dbReference>
<dbReference type="Proteomes" id="UP001595453">
    <property type="component" value="Unassembled WGS sequence"/>
</dbReference>
<comment type="caution">
    <text evidence="5">The sequence shown here is derived from an EMBL/GenBank/DDBJ whole genome shotgun (WGS) entry which is preliminary data.</text>
</comment>
<dbReference type="InterPro" id="IPR011006">
    <property type="entry name" value="CheY-like_superfamily"/>
</dbReference>
<proteinExistence type="predicted"/>
<feature type="domain" description="HTH luxR-type" evidence="3">
    <location>
        <begin position="138"/>
        <end position="203"/>
    </location>
</feature>
<keyword evidence="2" id="KW-0597">Phosphoprotein</keyword>
<accession>A0ABV7CM57</accession>
<dbReference type="PROSITE" id="PS50110">
    <property type="entry name" value="RESPONSE_REGULATORY"/>
    <property type="match status" value="1"/>
</dbReference>
<dbReference type="SUPFAM" id="SSF52172">
    <property type="entry name" value="CheY-like"/>
    <property type="match status" value="1"/>
</dbReference>
<evidence type="ECO:0000313" key="6">
    <source>
        <dbReference type="Proteomes" id="UP001595453"/>
    </source>
</evidence>
<sequence>MVVKVLIVEDQALVRGAIAALLSLEPLFQVVAEAANGKAALQSLQSLPDELQPDIVLTDIEMPDVTGLELAQHLKQARPEIKVVIMTTFSRAGYIRRALELGVKGFILKEAPSDYLVNALKKVMNGQKVIDPELAINALDDADPLTDKERKALRLAEEGLSTAQIASKLYLSEGTVRNYLSEAIAKLGASNRIDAARIAKQKGWL</sequence>
<dbReference type="Pfam" id="PF00196">
    <property type="entry name" value="GerE"/>
    <property type="match status" value="1"/>
</dbReference>
<dbReference type="InterPro" id="IPR000792">
    <property type="entry name" value="Tscrpt_reg_LuxR_C"/>
</dbReference>
<evidence type="ECO:0000256" key="2">
    <source>
        <dbReference type="PROSITE-ProRule" id="PRU00169"/>
    </source>
</evidence>
<protein>
    <submittedName>
        <fullName evidence="5">DNA-binding response regulator</fullName>
    </submittedName>
</protein>
<keyword evidence="6" id="KW-1185">Reference proteome</keyword>
<dbReference type="InterPro" id="IPR039420">
    <property type="entry name" value="WalR-like"/>
</dbReference>
<dbReference type="Pfam" id="PF00072">
    <property type="entry name" value="Response_reg"/>
    <property type="match status" value="1"/>
</dbReference>
<gene>
    <name evidence="5" type="ORF">ACFOEE_13855</name>
</gene>
<dbReference type="GO" id="GO:0003677">
    <property type="term" value="F:DNA binding"/>
    <property type="evidence" value="ECO:0007669"/>
    <property type="project" value="UniProtKB-KW"/>
</dbReference>